<organism evidence="2 3">
    <name type="scientific">Acipenser ruthenus</name>
    <name type="common">Sterlet sturgeon</name>
    <dbReference type="NCBI Taxonomy" id="7906"/>
    <lineage>
        <taxon>Eukaryota</taxon>
        <taxon>Metazoa</taxon>
        <taxon>Chordata</taxon>
        <taxon>Craniata</taxon>
        <taxon>Vertebrata</taxon>
        <taxon>Euteleostomi</taxon>
        <taxon>Actinopterygii</taxon>
        <taxon>Chondrostei</taxon>
        <taxon>Acipenseriformes</taxon>
        <taxon>Acipenseridae</taxon>
        <taxon>Acipenser</taxon>
    </lineage>
</organism>
<protein>
    <submittedName>
        <fullName evidence="2">HEAT repeat-containing protein 4</fullName>
    </submittedName>
</protein>
<feature type="compositionally biased region" description="Basic and acidic residues" evidence="1">
    <location>
        <begin position="1"/>
        <end position="11"/>
    </location>
</feature>
<feature type="region of interest" description="Disordered" evidence="1">
    <location>
        <begin position="1"/>
        <end position="77"/>
    </location>
</feature>
<name>A0A444US26_ACIRT</name>
<keyword evidence="3" id="KW-1185">Reference proteome</keyword>
<dbReference type="EMBL" id="SCEB01011277">
    <property type="protein sequence ID" value="RXM90971.1"/>
    <property type="molecule type" value="Genomic_DNA"/>
</dbReference>
<dbReference type="Proteomes" id="UP000289886">
    <property type="component" value="Unassembled WGS sequence"/>
</dbReference>
<dbReference type="AlphaFoldDB" id="A0A444US26"/>
<sequence>MENTSEYRKNLQEQLPRTPEQWNKAGGARETTPKRTGVLRPVKGGRRWLALPSPADYTETGLRPPDTSWPDTRPVYTRTPHRPLQELSGWRYTVDEWRKAWKHMTRWQDVTVEGLKKDLTDMHCHVRVIAIATCASGAVNRPSPELNPSKEAALRGGVQAMTAEVQPVPEELQPLLRAALADPSDRVRFAAALCQAPV</sequence>
<accession>A0A444US26</accession>
<evidence type="ECO:0000256" key="1">
    <source>
        <dbReference type="SAM" id="MobiDB-lite"/>
    </source>
</evidence>
<evidence type="ECO:0000313" key="3">
    <source>
        <dbReference type="Proteomes" id="UP000289886"/>
    </source>
</evidence>
<comment type="caution">
    <text evidence="2">The sequence shown here is derived from an EMBL/GenBank/DDBJ whole genome shotgun (WGS) entry which is preliminary data.</text>
</comment>
<evidence type="ECO:0000313" key="2">
    <source>
        <dbReference type="EMBL" id="RXM90971.1"/>
    </source>
</evidence>
<reference evidence="2 3" key="1">
    <citation type="submission" date="2019-01" db="EMBL/GenBank/DDBJ databases">
        <title>Draft Genome and Complete Hox-Cluster Characterization of the Sterlet Sturgeon (Acipenser ruthenus).</title>
        <authorList>
            <person name="Wei Q."/>
        </authorList>
    </citation>
    <scope>NUCLEOTIDE SEQUENCE [LARGE SCALE GENOMIC DNA]</scope>
    <source>
        <strain evidence="2">WHYD16114868_AA</strain>
        <tissue evidence="2">Blood</tissue>
    </source>
</reference>
<gene>
    <name evidence="2" type="ORF">EOD39_21663</name>
</gene>
<proteinExistence type="predicted"/>